<dbReference type="EMBL" id="CP011129">
    <property type="protein sequence ID" value="ALN79446.1"/>
    <property type="molecule type" value="Genomic_DNA"/>
</dbReference>
<keyword evidence="3" id="KW-1185">Reference proteome</keyword>
<proteinExistence type="predicted"/>
<organism evidence="2 3">
    <name type="scientific">Lysobacter antibioticus</name>
    <dbReference type="NCBI Taxonomy" id="84531"/>
    <lineage>
        <taxon>Bacteria</taxon>
        <taxon>Pseudomonadati</taxon>
        <taxon>Pseudomonadota</taxon>
        <taxon>Gammaproteobacteria</taxon>
        <taxon>Lysobacterales</taxon>
        <taxon>Lysobacteraceae</taxon>
        <taxon>Lysobacter</taxon>
    </lineage>
</organism>
<dbReference type="PANTHER" id="PTHR34408">
    <property type="entry name" value="FAMILY PROTEIN, PUTATIVE-RELATED"/>
    <property type="match status" value="1"/>
</dbReference>
<sequence length="212" mass="23135">MFTETQLAAAVQCPPARAVRWLSPLLRAMHRQGITTPRRAAHFLAQLGHESAGLSRLEENLDYSASRLLEVFENHFNPATAAQYAGQPERIGNRVYASSNGNGNESSGDGYRFRGRSPVHLTGRANYRWIGELLGLPLEAQPDLATGVEVGADIAAAYWRGRGLNTLADENDTLGVSRKLNLGRTDTRRLPNGWVDRAARTKRALAAFGLAA</sequence>
<accession>A0A0S2F7C1</accession>
<evidence type="ECO:0000313" key="3">
    <source>
        <dbReference type="Proteomes" id="UP000060787"/>
    </source>
</evidence>
<feature type="compositionally biased region" description="Low complexity" evidence="1">
    <location>
        <begin position="98"/>
        <end position="110"/>
    </location>
</feature>
<dbReference type="PATRIC" id="fig|84531.8.peg.1312"/>
<reference evidence="2 3" key="1">
    <citation type="journal article" date="2015" name="BMC Genomics">
        <title>Comparative genomics and metabolic profiling of the genus Lysobacter.</title>
        <authorList>
            <person name="de Bruijn I."/>
            <person name="Cheng X."/>
            <person name="de Jager V."/>
            <person name="Exposito R.G."/>
            <person name="Watrous J."/>
            <person name="Patel N."/>
            <person name="Postma J."/>
            <person name="Dorrestein P.C."/>
            <person name="Kobayashi D."/>
            <person name="Raaijmakers J.M."/>
        </authorList>
    </citation>
    <scope>NUCLEOTIDE SEQUENCE [LARGE SCALE GENOMIC DNA]</scope>
    <source>
        <strain evidence="2 3">76</strain>
    </source>
</reference>
<dbReference type="InterPro" id="IPR023346">
    <property type="entry name" value="Lysozyme-like_dom_sf"/>
</dbReference>
<dbReference type="Proteomes" id="UP000060787">
    <property type="component" value="Chromosome"/>
</dbReference>
<dbReference type="PANTHER" id="PTHR34408:SF1">
    <property type="entry name" value="GLYCOSYL HYDROLASE FAMILY 19 DOMAIN-CONTAINING PROTEIN HI_1415"/>
    <property type="match status" value="1"/>
</dbReference>
<protein>
    <submittedName>
        <fullName evidence="2">Chitinase class I family protein</fullName>
    </submittedName>
</protein>
<dbReference type="RefSeq" id="WP_057917027.1">
    <property type="nucleotide sequence ID" value="NZ_CP011129.1"/>
</dbReference>
<feature type="region of interest" description="Disordered" evidence="1">
    <location>
        <begin position="93"/>
        <end position="112"/>
    </location>
</feature>
<dbReference type="AlphaFoldDB" id="A0A0S2F7C1"/>
<name>A0A0S2F7C1_LYSAN</name>
<dbReference type="KEGG" id="lab:LA76x_1288"/>
<dbReference type="STRING" id="84531.LA76x_1288"/>
<dbReference type="InterPro" id="IPR052354">
    <property type="entry name" value="Cell_Wall_Dynamics_Protein"/>
</dbReference>
<dbReference type="Gene3D" id="1.10.530.10">
    <property type="match status" value="1"/>
</dbReference>
<evidence type="ECO:0000313" key="2">
    <source>
        <dbReference type="EMBL" id="ALN79446.1"/>
    </source>
</evidence>
<evidence type="ECO:0000256" key="1">
    <source>
        <dbReference type="SAM" id="MobiDB-lite"/>
    </source>
</evidence>
<gene>
    <name evidence="2" type="ORF">LA76x_1288</name>
</gene>
<dbReference type="SUPFAM" id="SSF53955">
    <property type="entry name" value="Lysozyme-like"/>
    <property type="match status" value="1"/>
</dbReference>